<dbReference type="KEGG" id="sxi:SXIM_52270"/>
<dbReference type="EMBL" id="CP009922">
    <property type="protein sequence ID" value="AKG46611.1"/>
    <property type="molecule type" value="Genomic_DNA"/>
</dbReference>
<dbReference type="Proteomes" id="UP000034034">
    <property type="component" value="Chromosome"/>
</dbReference>
<evidence type="ECO:0000256" key="1">
    <source>
        <dbReference type="SAM" id="MobiDB-lite"/>
    </source>
</evidence>
<keyword evidence="3" id="KW-1185">Reference proteome</keyword>
<proteinExistence type="predicted"/>
<dbReference type="PATRIC" id="fig|408015.6.peg.5290"/>
<name>A0A0F7CQL3_9ACTN</name>
<dbReference type="STRING" id="408015.SXIM_52270"/>
<evidence type="ECO:0000313" key="3">
    <source>
        <dbReference type="Proteomes" id="UP000034034"/>
    </source>
</evidence>
<reference evidence="2" key="1">
    <citation type="submission" date="2019-08" db="EMBL/GenBank/DDBJ databases">
        <title>Complete genome sequence of a mangrove-derived Streptomyces xiamenensis.</title>
        <authorList>
            <person name="Xu J."/>
        </authorList>
    </citation>
    <scope>NUCLEOTIDE SEQUENCE</scope>
    <source>
        <strain evidence="2">318</strain>
    </source>
</reference>
<sequence length="52" mass="5525">MTPFTKDRRQTRHTAVMTAGTDGTSGSGKGKGQRFPADESAAESIWFPAPAN</sequence>
<gene>
    <name evidence="2" type="ORF">SXIM_52270</name>
</gene>
<evidence type="ECO:0000313" key="2">
    <source>
        <dbReference type="EMBL" id="AKG46611.1"/>
    </source>
</evidence>
<organism evidence="2 3">
    <name type="scientific">Streptomyces xiamenensis</name>
    <dbReference type="NCBI Taxonomy" id="408015"/>
    <lineage>
        <taxon>Bacteria</taxon>
        <taxon>Bacillati</taxon>
        <taxon>Actinomycetota</taxon>
        <taxon>Actinomycetes</taxon>
        <taxon>Kitasatosporales</taxon>
        <taxon>Streptomycetaceae</taxon>
        <taxon>Streptomyces</taxon>
    </lineage>
</organism>
<feature type="region of interest" description="Disordered" evidence="1">
    <location>
        <begin position="1"/>
        <end position="52"/>
    </location>
</feature>
<dbReference type="HOGENOM" id="CLU_3085455_0_0_11"/>
<dbReference type="AlphaFoldDB" id="A0A0F7CQL3"/>
<protein>
    <submittedName>
        <fullName evidence="2">Uncharacterized protein</fullName>
    </submittedName>
</protein>
<accession>A0A0F7CQL3</accession>